<accession>A0ABV7LZB6</accession>
<reference evidence="3" key="1">
    <citation type="journal article" date="2019" name="Int. J. Syst. Evol. Microbiol.">
        <title>The Global Catalogue of Microorganisms (GCM) 10K type strain sequencing project: providing services to taxonomists for standard genome sequencing and annotation.</title>
        <authorList>
            <consortium name="The Broad Institute Genomics Platform"/>
            <consortium name="The Broad Institute Genome Sequencing Center for Infectious Disease"/>
            <person name="Wu L."/>
            <person name="Ma J."/>
        </authorList>
    </citation>
    <scope>NUCLEOTIDE SEQUENCE [LARGE SCALE GENOMIC DNA]</scope>
    <source>
        <strain evidence="3">KCTC 12847</strain>
    </source>
</reference>
<feature type="transmembrane region" description="Helical" evidence="1">
    <location>
        <begin position="6"/>
        <end position="26"/>
    </location>
</feature>
<evidence type="ECO:0008006" key="4">
    <source>
        <dbReference type="Google" id="ProtNLM"/>
    </source>
</evidence>
<keyword evidence="1" id="KW-1133">Transmembrane helix</keyword>
<evidence type="ECO:0000313" key="3">
    <source>
        <dbReference type="Proteomes" id="UP001595640"/>
    </source>
</evidence>
<proteinExistence type="predicted"/>
<keyword evidence="1" id="KW-0812">Transmembrane</keyword>
<dbReference type="Proteomes" id="UP001595640">
    <property type="component" value="Unassembled WGS sequence"/>
</dbReference>
<dbReference type="EMBL" id="JBHRUH010000012">
    <property type="protein sequence ID" value="MFC3291942.1"/>
    <property type="molecule type" value="Genomic_DNA"/>
</dbReference>
<protein>
    <recommendedName>
        <fullName evidence="4">DUF1440 domain-containing protein</fullName>
    </recommendedName>
</protein>
<gene>
    <name evidence="2" type="ORF">ACFOEI_07650</name>
</gene>
<organism evidence="2 3">
    <name type="scientific">Modicisalibacter luteus</name>
    <dbReference type="NCBI Taxonomy" id="453962"/>
    <lineage>
        <taxon>Bacteria</taxon>
        <taxon>Pseudomonadati</taxon>
        <taxon>Pseudomonadota</taxon>
        <taxon>Gammaproteobacteria</taxon>
        <taxon>Oceanospirillales</taxon>
        <taxon>Halomonadaceae</taxon>
        <taxon>Modicisalibacter</taxon>
    </lineage>
</organism>
<comment type="caution">
    <text evidence="2">The sequence shown here is derived from an EMBL/GenBank/DDBJ whole genome shotgun (WGS) entry which is preliminary data.</text>
</comment>
<dbReference type="RefSeq" id="WP_019017393.1">
    <property type="nucleotide sequence ID" value="NZ_BMXD01000003.1"/>
</dbReference>
<feature type="transmembrane region" description="Helical" evidence="1">
    <location>
        <begin position="96"/>
        <end position="117"/>
    </location>
</feature>
<keyword evidence="1" id="KW-0472">Membrane</keyword>
<sequence length="169" mass="18797">MNRYLAGAIGGLLATVPMTLVMESLYRRLPREARYPLPPREVTENIAGKMGYDQHLDEDRLIESSLLSHFAYGAATGALYPLVLREPVRHPVVYGSGYGMAIWAASYLGWVPAFNVLEPATRQPASRRRLMLCAHVVWGAGTLLIAERITHSDDTPWRGETPPGGWQRP</sequence>
<keyword evidence="3" id="KW-1185">Reference proteome</keyword>
<name>A0ABV7LZB6_9GAMM</name>
<evidence type="ECO:0000256" key="1">
    <source>
        <dbReference type="SAM" id="Phobius"/>
    </source>
</evidence>
<evidence type="ECO:0000313" key="2">
    <source>
        <dbReference type="EMBL" id="MFC3291942.1"/>
    </source>
</evidence>